<keyword evidence="2" id="KW-0813">Transport</keyword>
<dbReference type="Pfam" id="PF01547">
    <property type="entry name" value="SBP_bac_1"/>
    <property type="match status" value="1"/>
</dbReference>
<evidence type="ECO:0000256" key="1">
    <source>
        <dbReference type="ARBA" id="ARBA00008520"/>
    </source>
</evidence>
<dbReference type="Proteomes" id="UP001589619">
    <property type="component" value="Unassembled WGS sequence"/>
</dbReference>
<organism evidence="5 6">
    <name type="scientific">Paenibacillus hodogayensis</name>
    <dbReference type="NCBI Taxonomy" id="279208"/>
    <lineage>
        <taxon>Bacteria</taxon>
        <taxon>Bacillati</taxon>
        <taxon>Bacillota</taxon>
        <taxon>Bacilli</taxon>
        <taxon>Bacillales</taxon>
        <taxon>Paenibacillaceae</taxon>
        <taxon>Paenibacillus</taxon>
    </lineage>
</organism>
<feature type="chain" id="PRO_5047302245" evidence="4">
    <location>
        <begin position="26"/>
        <end position="439"/>
    </location>
</feature>
<gene>
    <name evidence="5" type="ORF">ACFFNY_02070</name>
</gene>
<accession>A0ABV5VPZ1</accession>
<dbReference type="PANTHER" id="PTHR43649:SF12">
    <property type="entry name" value="DIACETYLCHITOBIOSE BINDING PROTEIN DASA"/>
    <property type="match status" value="1"/>
</dbReference>
<comment type="similarity">
    <text evidence="1">Belongs to the bacterial solute-binding protein 1 family.</text>
</comment>
<dbReference type="RefSeq" id="WP_344917121.1">
    <property type="nucleotide sequence ID" value="NZ_BAAAYO010000021.1"/>
</dbReference>
<proteinExistence type="inferred from homology"/>
<evidence type="ECO:0000313" key="6">
    <source>
        <dbReference type="Proteomes" id="UP001589619"/>
    </source>
</evidence>
<feature type="signal peptide" evidence="4">
    <location>
        <begin position="1"/>
        <end position="25"/>
    </location>
</feature>
<comment type="caution">
    <text evidence="5">The sequence shown here is derived from an EMBL/GenBank/DDBJ whole genome shotgun (WGS) entry which is preliminary data.</text>
</comment>
<keyword evidence="3 4" id="KW-0732">Signal</keyword>
<dbReference type="PROSITE" id="PS51257">
    <property type="entry name" value="PROKAR_LIPOPROTEIN"/>
    <property type="match status" value="1"/>
</dbReference>
<dbReference type="InterPro" id="IPR006061">
    <property type="entry name" value="SBP_1_CS"/>
</dbReference>
<dbReference type="EMBL" id="JBHMAG010000002">
    <property type="protein sequence ID" value="MFB9750346.1"/>
    <property type="molecule type" value="Genomic_DNA"/>
</dbReference>
<reference evidence="5 6" key="1">
    <citation type="submission" date="2024-09" db="EMBL/GenBank/DDBJ databases">
        <authorList>
            <person name="Sun Q."/>
            <person name="Mori K."/>
        </authorList>
    </citation>
    <scope>NUCLEOTIDE SEQUENCE [LARGE SCALE GENOMIC DNA]</scope>
    <source>
        <strain evidence="5 6">JCM 12520</strain>
    </source>
</reference>
<dbReference type="InterPro" id="IPR006059">
    <property type="entry name" value="SBP"/>
</dbReference>
<evidence type="ECO:0000256" key="2">
    <source>
        <dbReference type="ARBA" id="ARBA00022448"/>
    </source>
</evidence>
<name>A0ABV5VPZ1_9BACL</name>
<evidence type="ECO:0000256" key="3">
    <source>
        <dbReference type="ARBA" id="ARBA00022729"/>
    </source>
</evidence>
<dbReference type="SUPFAM" id="SSF53850">
    <property type="entry name" value="Periplasmic binding protein-like II"/>
    <property type="match status" value="1"/>
</dbReference>
<sequence length="439" mass="49125">MIKSTPFVKALSFFVAGSLFSGLLAGCSDQRTPDPASSDVKPKEPVPVELTLTPYFLNMTDQEFDQVLIKPLKAKYPHITLKIVKDDITKMVIAGQTPDIIYSANSRFPVIQEMDLPYDLSELVKTHKVDLGKFSSPNIDWIKELGSKGEIYGLPFALNQMALFYNKDSFDKRGVPYPKDGLTLDDYFALAKKMTYYEDGIQYRGSLPTNPEFYARMNSLSFVDPKTNKASINNDQIKSIMELVQAFYQIPGMVQNGQKPPSWDSFTKTQQTAMYLNWIPDTVGFIQQAGSTLNFDLVGAPAFKDKPGFTIDHGAQMMIVSKASKHKEEAFQAIEFFASTEVQSILNKRSRLTVLNDESLIKDFLSEVEVMKGKNIQGALKVKSVKMAPPNPYHVIVAGKINAAAETFVTGLKDVNTLLRETQEESDKAIEEEMAKKKK</sequence>
<keyword evidence="6" id="KW-1185">Reference proteome</keyword>
<evidence type="ECO:0000256" key="4">
    <source>
        <dbReference type="SAM" id="SignalP"/>
    </source>
</evidence>
<dbReference type="InterPro" id="IPR050490">
    <property type="entry name" value="Bact_solute-bd_prot1"/>
</dbReference>
<dbReference type="Gene3D" id="3.40.190.10">
    <property type="entry name" value="Periplasmic binding protein-like II"/>
    <property type="match status" value="1"/>
</dbReference>
<dbReference type="PROSITE" id="PS01037">
    <property type="entry name" value="SBP_BACTERIAL_1"/>
    <property type="match status" value="1"/>
</dbReference>
<dbReference type="PANTHER" id="PTHR43649">
    <property type="entry name" value="ARABINOSE-BINDING PROTEIN-RELATED"/>
    <property type="match status" value="1"/>
</dbReference>
<protein>
    <submittedName>
        <fullName evidence="5">ABC transporter substrate-binding protein</fullName>
    </submittedName>
</protein>
<evidence type="ECO:0000313" key="5">
    <source>
        <dbReference type="EMBL" id="MFB9750346.1"/>
    </source>
</evidence>